<dbReference type="PANTHER" id="PTHR36541">
    <property type="entry name" value="SUPEROXIDE REDUCTASE-RELATED"/>
    <property type="match status" value="1"/>
</dbReference>
<feature type="domain" description="Desulfoferrodoxin ferrous iron-binding" evidence="6">
    <location>
        <begin position="42"/>
        <end position="125"/>
    </location>
</feature>
<protein>
    <submittedName>
        <fullName evidence="7">Desulfoferrodoxin</fullName>
    </submittedName>
</protein>
<dbReference type="GO" id="GO:0050605">
    <property type="term" value="F:superoxide reductase activity"/>
    <property type="evidence" value="ECO:0007669"/>
    <property type="project" value="UniProtKB-EC"/>
</dbReference>
<evidence type="ECO:0000256" key="1">
    <source>
        <dbReference type="ARBA" id="ARBA00005941"/>
    </source>
</evidence>
<evidence type="ECO:0000256" key="3">
    <source>
        <dbReference type="ARBA" id="ARBA00022723"/>
    </source>
</evidence>
<evidence type="ECO:0000256" key="2">
    <source>
        <dbReference type="ARBA" id="ARBA00022448"/>
    </source>
</evidence>
<gene>
    <name evidence="7" type="ORF">H8705_07410</name>
</gene>
<organism evidence="7 8">
    <name type="scientific">Youxingia wuxianensis</name>
    <dbReference type="NCBI Taxonomy" id="2763678"/>
    <lineage>
        <taxon>Bacteria</taxon>
        <taxon>Bacillati</taxon>
        <taxon>Bacillota</taxon>
        <taxon>Clostridia</taxon>
        <taxon>Eubacteriales</taxon>
        <taxon>Oscillospiraceae</taxon>
        <taxon>Youxingia</taxon>
    </lineage>
</organism>
<dbReference type="SUPFAM" id="SSF49367">
    <property type="entry name" value="Superoxide reductase-like"/>
    <property type="match status" value="1"/>
</dbReference>
<dbReference type="Pfam" id="PF01880">
    <property type="entry name" value="Desulfoferrodox"/>
    <property type="match status" value="1"/>
</dbReference>
<sequence length="127" mass="14181">MCKPIFYKSKHCENLAVLLQGGEKEMSCCGEPMTRLEANTSEGASEKHLPVVKKEGDKIHVQVGSVSHPMSEEHSIQWIYLATRQGGQIKQLESHQLPEACFTVCGGDEPLEAYAWCNLHGLWKTKI</sequence>
<keyword evidence="8" id="KW-1185">Reference proteome</keyword>
<keyword evidence="4" id="KW-0249">Electron transport</keyword>
<dbReference type="InterPro" id="IPR051233">
    <property type="entry name" value="Desulfoferrodoxin_SOR"/>
</dbReference>
<evidence type="ECO:0000256" key="4">
    <source>
        <dbReference type="ARBA" id="ARBA00022982"/>
    </source>
</evidence>
<evidence type="ECO:0000259" key="6">
    <source>
        <dbReference type="Pfam" id="PF01880"/>
    </source>
</evidence>
<dbReference type="EMBL" id="JACRTD010000004">
    <property type="protein sequence ID" value="MBC8585408.1"/>
    <property type="molecule type" value="Genomic_DNA"/>
</dbReference>
<dbReference type="PANTHER" id="PTHR36541:SF1">
    <property type="entry name" value="SUPEROXIDE REDUCTASE-RELATED"/>
    <property type="match status" value="1"/>
</dbReference>
<name>A0A926EL53_9FIRM</name>
<evidence type="ECO:0000313" key="8">
    <source>
        <dbReference type="Proteomes" id="UP000623678"/>
    </source>
</evidence>
<accession>A0A926EL53</accession>
<dbReference type="Gene3D" id="2.60.40.730">
    <property type="entry name" value="SOR catalytic domain"/>
    <property type="match status" value="1"/>
</dbReference>
<reference evidence="7" key="1">
    <citation type="submission" date="2020-08" db="EMBL/GenBank/DDBJ databases">
        <title>Genome public.</title>
        <authorList>
            <person name="Liu C."/>
            <person name="Sun Q."/>
        </authorList>
    </citation>
    <scope>NUCLEOTIDE SEQUENCE</scope>
    <source>
        <strain evidence="7">NSJ-64</strain>
    </source>
</reference>
<keyword evidence="2" id="KW-0813">Transport</keyword>
<proteinExistence type="inferred from homology"/>
<evidence type="ECO:0000313" key="7">
    <source>
        <dbReference type="EMBL" id="MBC8585408.1"/>
    </source>
</evidence>
<dbReference type="AlphaFoldDB" id="A0A926EL53"/>
<dbReference type="GO" id="GO:0005506">
    <property type="term" value="F:iron ion binding"/>
    <property type="evidence" value="ECO:0007669"/>
    <property type="project" value="InterPro"/>
</dbReference>
<comment type="caution">
    <text evidence="7">The sequence shown here is derived from an EMBL/GenBank/DDBJ whole genome shotgun (WGS) entry which is preliminary data.</text>
</comment>
<dbReference type="Proteomes" id="UP000623678">
    <property type="component" value="Unassembled WGS sequence"/>
</dbReference>
<evidence type="ECO:0000256" key="5">
    <source>
        <dbReference type="ARBA" id="ARBA00023004"/>
    </source>
</evidence>
<keyword evidence="3" id="KW-0479">Metal-binding</keyword>
<dbReference type="InterPro" id="IPR002742">
    <property type="entry name" value="Desulfoferrodoxin_Fe-bd_dom"/>
</dbReference>
<keyword evidence="5" id="KW-0408">Iron</keyword>
<comment type="similarity">
    <text evidence="1">Belongs to the desulfoferrodoxin family.</text>
</comment>
<dbReference type="InterPro" id="IPR036073">
    <property type="entry name" value="Desulfoferrodoxin_Fe-bd_dom_sf"/>
</dbReference>
<dbReference type="RefSeq" id="WP_262395188.1">
    <property type="nucleotide sequence ID" value="NZ_JACRTD010000004.1"/>
</dbReference>